<dbReference type="Proteomes" id="UP000092607">
    <property type="component" value="Unassembled WGS sequence"/>
</dbReference>
<accession>A0A1B8Q4M8</accession>
<organism evidence="1 2">
    <name type="scientific">Moraxella lacunata</name>
    <dbReference type="NCBI Taxonomy" id="477"/>
    <lineage>
        <taxon>Bacteria</taxon>
        <taxon>Pseudomonadati</taxon>
        <taxon>Pseudomonadota</taxon>
        <taxon>Gammaproteobacteria</taxon>
        <taxon>Moraxellales</taxon>
        <taxon>Moraxellaceae</taxon>
        <taxon>Moraxella</taxon>
    </lineage>
</organism>
<comment type="caution">
    <text evidence="1">The sequence shown here is derived from an EMBL/GenBank/DDBJ whole genome shotgun (WGS) entry which is preliminary data.</text>
</comment>
<gene>
    <name evidence="1" type="ORF">A9309_04505</name>
</gene>
<sequence length="80" mass="9232">MVIKYKSHNKKGGIMTTLTFNELIMLVNRTQDNSLPVQTIATQTQSVKPKKRIGLMPIDKQVYEWLDKPIDDLFDDELVP</sequence>
<dbReference type="EMBL" id="LZMS01000041">
    <property type="protein sequence ID" value="OBX64550.1"/>
    <property type="molecule type" value="Genomic_DNA"/>
</dbReference>
<protein>
    <submittedName>
        <fullName evidence="1">Uncharacterized protein</fullName>
    </submittedName>
</protein>
<reference evidence="1 2" key="1">
    <citation type="submission" date="2016-06" db="EMBL/GenBank/DDBJ databases">
        <title>Draft genome of Moraxella lacunata CCUG 57757A.</title>
        <authorList>
            <person name="Salva-Serra F."/>
            <person name="Engstrom-Jakobsson H."/>
            <person name="Thorell K."/>
            <person name="Gonzales-Siles L."/>
            <person name="Karlsson R."/>
            <person name="Boulund F."/>
            <person name="Engstrand L."/>
            <person name="Kristiansson E."/>
            <person name="Moore E."/>
        </authorList>
    </citation>
    <scope>NUCLEOTIDE SEQUENCE [LARGE SCALE GENOMIC DNA]</scope>
    <source>
        <strain evidence="1 2">CCUG 57757A</strain>
    </source>
</reference>
<proteinExistence type="predicted"/>
<evidence type="ECO:0000313" key="2">
    <source>
        <dbReference type="Proteomes" id="UP000092607"/>
    </source>
</evidence>
<name>A0A1B8Q4M8_MORLA</name>
<dbReference type="AlphaFoldDB" id="A0A1B8Q4M8"/>
<evidence type="ECO:0000313" key="1">
    <source>
        <dbReference type="EMBL" id="OBX64550.1"/>
    </source>
</evidence>